<evidence type="ECO:0000313" key="4">
    <source>
        <dbReference type="EMBL" id="MFD0960915.1"/>
    </source>
</evidence>
<feature type="domain" description="SLH" evidence="3">
    <location>
        <begin position="1502"/>
        <end position="1562"/>
    </location>
</feature>
<dbReference type="Pfam" id="PF02368">
    <property type="entry name" value="Big_2"/>
    <property type="match status" value="1"/>
</dbReference>
<keyword evidence="5" id="KW-1185">Reference proteome</keyword>
<proteinExistence type="predicted"/>
<keyword evidence="2" id="KW-0732">Signal</keyword>
<feature type="domain" description="SLH" evidence="3">
    <location>
        <begin position="1636"/>
        <end position="1699"/>
    </location>
</feature>
<name>A0ABW3HTU0_9BACL</name>
<dbReference type="InterPro" id="IPR003343">
    <property type="entry name" value="Big_2"/>
</dbReference>
<dbReference type="Pfam" id="PF00395">
    <property type="entry name" value="SLH"/>
    <property type="match status" value="3"/>
</dbReference>
<feature type="domain" description="SLH" evidence="3">
    <location>
        <begin position="1564"/>
        <end position="1627"/>
    </location>
</feature>
<protein>
    <submittedName>
        <fullName evidence="4">S-layer homology domain-containing protein</fullName>
    </submittedName>
</protein>
<dbReference type="Gene3D" id="2.60.40.1080">
    <property type="match status" value="2"/>
</dbReference>
<feature type="compositionally biased region" description="Gly residues" evidence="1">
    <location>
        <begin position="1290"/>
        <end position="1299"/>
    </location>
</feature>
<feature type="chain" id="PRO_5047541108" evidence="2">
    <location>
        <begin position="30"/>
        <end position="1701"/>
    </location>
</feature>
<dbReference type="InterPro" id="IPR001119">
    <property type="entry name" value="SLH_dom"/>
</dbReference>
<accession>A0ABW3HTU0</accession>
<gene>
    <name evidence="4" type="ORF">ACFQ2I_16110</name>
</gene>
<dbReference type="InterPro" id="IPR051465">
    <property type="entry name" value="Cell_Envelope_Struct_Comp"/>
</dbReference>
<dbReference type="PROSITE" id="PS51272">
    <property type="entry name" value="SLH"/>
    <property type="match status" value="3"/>
</dbReference>
<comment type="caution">
    <text evidence="4">The sequence shown here is derived from an EMBL/GenBank/DDBJ whole genome shotgun (WGS) entry which is preliminary data.</text>
</comment>
<evidence type="ECO:0000259" key="3">
    <source>
        <dbReference type="PROSITE" id="PS51272"/>
    </source>
</evidence>
<dbReference type="SMART" id="SM00635">
    <property type="entry name" value="BID_2"/>
    <property type="match status" value="2"/>
</dbReference>
<dbReference type="PANTHER" id="PTHR43308">
    <property type="entry name" value="OUTER MEMBRANE PROTEIN ALPHA-RELATED"/>
    <property type="match status" value="1"/>
</dbReference>
<feature type="region of interest" description="Disordered" evidence="1">
    <location>
        <begin position="1287"/>
        <end position="1307"/>
    </location>
</feature>
<evidence type="ECO:0000313" key="5">
    <source>
        <dbReference type="Proteomes" id="UP001596989"/>
    </source>
</evidence>
<reference evidence="5" key="1">
    <citation type="journal article" date="2019" name="Int. J. Syst. Evol. Microbiol.">
        <title>The Global Catalogue of Microorganisms (GCM) 10K type strain sequencing project: providing services to taxonomists for standard genome sequencing and annotation.</title>
        <authorList>
            <consortium name="The Broad Institute Genomics Platform"/>
            <consortium name="The Broad Institute Genome Sequencing Center for Infectious Disease"/>
            <person name="Wu L."/>
            <person name="Ma J."/>
        </authorList>
    </citation>
    <scope>NUCLEOTIDE SEQUENCE [LARGE SCALE GENOMIC DNA]</scope>
    <source>
        <strain evidence="5">CCUG 59129</strain>
    </source>
</reference>
<sequence length="1701" mass="183427">MRKAMKQVTAALVAGTVFGCLLYVSSAGAVNSSAGGAEAEAKPAAVKSIRKVDRMADWASSYRYMDFDGMAQRYDELLFAFAANPAYVPVDQTASYMPIGYWDDTNHNGYGRMFGFPSYIGHVNGSGEGTMTPGAQEAISTLAPLLSGMLAGIDKTNQYGYNLAEMANGFHNAANGEEMVLNRTNTSTGQSFWYELYPQLLHIQIYETAKRKFGRELPSMRNIIVQGAEKWLEALPNFKDSSGKLSFDFTSYNMKTDEPVRNEGWIEPPGGALAYIFYSAYETTGEQKYLDAMALVMDELNASAINPNYEVTQDYSPLMAAVMNFRFGQKYNVDKMINWLFDADSDVRTGWGVMEGEWGGYQADGLVGAERDGGGYGFLMNTYHLGSVLAPLAKYDPRYSDAVGKWFLSASNSVRLMYPNEVPATNQSHGGAFQHDPDGVIGYEGVRRSENGVAPYATGDPVSHGWGQTNYGIYGSSLIGVFAAIIDPTSVERILRLDLNATDYYREAGSFPQYLYYNPYPEARHVTVELDGPSKLFDVVAKTTIVANASGNYNLTIPTQSSRNVIVLPAEADIRHVGTNWMVGARTIAKDAIGVNILSPSVQRKNISADTVELTLELTGSDNASMEIAAGDTLLYSGPFMADYSLETARLTNGIVDIAVTVNDANGLSDTANIKLEISRPDEANIIYEASAADALLYTPVAAMPATVSDSGEGYTLITETNEDGDWGAVQSDSIEVDFSRRPFLELEAVWPDPYYTVQIKFEDEQWGKYVLSNGGDAGKKLIDLKNALASFGDRDRTDKVPLRIYLMANGKEGASFGMKSLKLFYDDPPAVAADVTFEASDIVNFVSGESPGTATLIGKKGIMENRTDNEGYGGVQSDTFTLDFARNPSLLIDIAEVGEGNTYTLKLLWGGTSYYVYANRVASGMQTINLAQGILDYQSQAPNGSGEARLELWATDKKGAYFIVNSLEVIYEDETTAYAADKATIETFESSSAPGRIGYINAAARVTENHPDGDYGTVRSAPFLLDFDKPIRLAIDVAQATARWTLQLKFEGDEHPKYLVADYTTTGIVEVDVAYMLRQYDALFDKTGLQRVTLYVMANGAEDASVDVRSIAIRHGQPENYAIELDKKLMELTAGESAEATARLVGGDVNAAVIWSSSDDNVASVDSSGSITAIGSGTATIRAERSDRPSVEASLTLAVLPARAETITAEAPQSALAVGSRVTLKPIVSPSNAVNRQWIFRSSNSTVAQVDPEGTVTVTGAGTTVIDIRTEDHYASASVEVTGYTTGNTGVGGSGSGTDSGRDESAAYDGEWREGLFMAKLHSYGVARAVQAAGEQGGIAQIAVSMDKADMAAAEGFSVAIPEEVWKGDAWTETGVRHLLLGSPLGDIQLSIEAVLDLYRDRSGTLQLTLRKADTAQLAESVREVAGGRQIYAFIATLDGEELPSAAGVHLALVTLPVAGAAAVVDELSAAGVERANLWSDRTAGGVSFMVGGTVYFVLANQSNHYVDTNSHWAAESIALATARGLMQGIGGGRFAPEQGMTRAMAVHMLANLEQTVNSGSVGGVPFTDTNDEEWYAAAAGWAYEAGVIVGTGNGKFEPYRLVTREEMAVMLLRYAQYIGLALQEAAEWPENEKADEFVDAADIQPWAKEAVRLLHSAGIHRGKEGNRFAPGDNLTRAQAAALMQEWIGYTIRTWRGAGW</sequence>
<dbReference type="EMBL" id="JBHTJZ010000024">
    <property type="protein sequence ID" value="MFD0960915.1"/>
    <property type="molecule type" value="Genomic_DNA"/>
</dbReference>
<evidence type="ECO:0000256" key="2">
    <source>
        <dbReference type="SAM" id="SignalP"/>
    </source>
</evidence>
<dbReference type="SUPFAM" id="SSF49373">
    <property type="entry name" value="Invasin/intimin cell-adhesion fragments"/>
    <property type="match status" value="2"/>
</dbReference>
<dbReference type="Proteomes" id="UP001596989">
    <property type="component" value="Unassembled WGS sequence"/>
</dbReference>
<organism evidence="4 5">
    <name type="scientific">Paenibacillus chungangensis</name>
    <dbReference type="NCBI Taxonomy" id="696535"/>
    <lineage>
        <taxon>Bacteria</taxon>
        <taxon>Bacillati</taxon>
        <taxon>Bacillota</taxon>
        <taxon>Bacilli</taxon>
        <taxon>Bacillales</taxon>
        <taxon>Paenibacillaceae</taxon>
        <taxon>Paenibacillus</taxon>
    </lineage>
</organism>
<dbReference type="RefSeq" id="WP_377565859.1">
    <property type="nucleotide sequence ID" value="NZ_JBHTJZ010000024.1"/>
</dbReference>
<dbReference type="InterPro" id="IPR008964">
    <property type="entry name" value="Invasin/intimin_cell_adhesion"/>
</dbReference>
<evidence type="ECO:0000256" key="1">
    <source>
        <dbReference type="SAM" id="MobiDB-lite"/>
    </source>
</evidence>
<dbReference type="PROSITE" id="PS51257">
    <property type="entry name" value="PROKAR_LIPOPROTEIN"/>
    <property type="match status" value="1"/>
</dbReference>
<feature type="signal peptide" evidence="2">
    <location>
        <begin position="1"/>
        <end position="29"/>
    </location>
</feature>